<keyword evidence="1" id="KW-0496">Mitochondrion</keyword>
<sequence>MNELFFTLRLPVISVQDLLYLIPVCYICDYMKKGTFQRRKRRYQGPGKTRAHSETINQSKKRVYKERTVAVQNLTNRHLLQAYE</sequence>
<accession>A0A1Y0B471</accession>
<dbReference type="EMBL" id="KY774314">
    <property type="protein sequence ID" value="ART32212.1"/>
    <property type="molecule type" value="Genomic_DNA"/>
</dbReference>
<name>A0A1Y0B471_9LAMI</name>
<reference evidence="1" key="1">
    <citation type="submission" date="2017-03" db="EMBL/GenBank/DDBJ databases">
        <title>The mitochondrial genome of the carnivorous plant Utricularia reniformis (Lentibulariaceae): structure, comparative analysis and evolutionary landmarks.</title>
        <authorList>
            <person name="Silva S.R."/>
            <person name="Alvarenga D.O."/>
            <person name="Michael T.P."/>
            <person name="Miranda V.F.O."/>
            <person name="Varani A.M."/>
        </authorList>
    </citation>
    <scope>NUCLEOTIDE SEQUENCE</scope>
</reference>
<organism evidence="1">
    <name type="scientific">Utricularia reniformis</name>
    <dbReference type="NCBI Taxonomy" id="192314"/>
    <lineage>
        <taxon>Eukaryota</taxon>
        <taxon>Viridiplantae</taxon>
        <taxon>Streptophyta</taxon>
        <taxon>Embryophyta</taxon>
        <taxon>Tracheophyta</taxon>
        <taxon>Spermatophyta</taxon>
        <taxon>Magnoliopsida</taxon>
        <taxon>eudicotyledons</taxon>
        <taxon>Gunneridae</taxon>
        <taxon>Pentapetalae</taxon>
        <taxon>asterids</taxon>
        <taxon>lamiids</taxon>
        <taxon>Lamiales</taxon>
        <taxon>Lentibulariaceae</taxon>
        <taxon>Utricularia</taxon>
    </lineage>
</organism>
<protein>
    <submittedName>
        <fullName evidence="1">Uncharacterized protein</fullName>
    </submittedName>
</protein>
<dbReference type="AlphaFoldDB" id="A0A1Y0B471"/>
<gene>
    <name evidence="1" type="ORF">AEK19_MT2055</name>
</gene>
<geneLocation type="mitochondrion" evidence="1"/>
<evidence type="ECO:0000313" key="1">
    <source>
        <dbReference type="EMBL" id="ART32212.1"/>
    </source>
</evidence>
<proteinExistence type="predicted"/>